<dbReference type="Pfam" id="PF13665">
    <property type="entry name" value="Tox-PAAR-like"/>
    <property type="match status" value="1"/>
</dbReference>
<sequence length="346" mass="36565">MTVFANNREVSAEKQGNKLIAAFPDTCFTPPEAPPTPTGVPVPYPNFGQDSDLTSGTGSVLIKGGAVSQENSSKYSKCTGDEAGAAQKKGIITSKNTGKIYAQAWSSDVKAEGKGVARFGDVATSNHASNIGDVITVPFIGQPGVPSVYAEWECLVGSFSDIQSKCNEAGGQAHHIIPDEYIRKGTRDNPGEWLADGGEEQAKRDHLPSIDDACAICVGGDGYGKASGDRKSDTGKAIAAKGTATGMTWARGHGRMHLSFDRTFGNKPRPISDAVEIAKQSLADAAAYDQSLVDSDCAKQGMECVETQYKDACEHKPEIKVESKTNKSAERFANMEVRLGLPPSAT</sequence>
<evidence type="ECO:0000313" key="2">
    <source>
        <dbReference type="Proteomes" id="UP000244523"/>
    </source>
</evidence>
<dbReference type="AlphaFoldDB" id="A0A2T6KM49"/>
<comment type="caution">
    <text evidence="1">The sequence shown here is derived from an EMBL/GenBank/DDBJ whole genome shotgun (WGS) entry which is preliminary data.</text>
</comment>
<keyword evidence="2" id="KW-1185">Reference proteome</keyword>
<organism evidence="1 2">
    <name type="scientific">Yoonia sediminilitoris</name>
    <dbReference type="NCBI Taxonomy" id="1286148"/>
    <lineage>
        <taxon>Bacteria</taxon>
        <taxon>Pseudomonadati</taxon>
        <taxon>Pseudomonadota</taxon>
        <taxon>Alphaproteobacteria</taxon>
        <taxon>Rhodobacterales</taxon>
        <taxon>Paracoccaceae</taxon>
        <taxon>Yoonia</taxon>
    </lineage>
</organism>
<proteinExistence type="predicted"/>
<accession>A0A2T6KM49</accession>
<reference evidence="1 2" key="1">
    <citation type="submission" date="2018-04" db="EMBL/GenBank/DDBJ databases">
        <title>Genomic Encyclopedia of Archaeal and Bacterial Type Strains, Phase II (KMG-II): from individual species to whole genera.</title>
        <authorList>
            <person name="Goeker M."/>
        </authorList>
    </citation>
    <scope>NUCLEOTIDE SEQUENCE [LARGE SCALE GENOMIC DNA]</scope>
    <source>
        <strain evidence="1 2">DSM 29955</strain>
    </source>
</reference>
<evidence type="ECO:0000313" key="1">
    <source>
        <dbReference type="EMBL" id="PUB17264.1"/>
    </source>
</evidence>
<dbReference type="Proteomes" id="UP000244523">
    <property type="component" value="Unassembled WGS sequence"/>
</dbReference>
<gene>
    <name evidence="1" type="ORF">C8N45_102276</name>
</gene>
<dbReference type="RefSeq" id="WP_108385411.1">
    <property type="nucleotide sequence ID" value="NZ_QBUD01000002.1"/>
</dbReference>
<protein>
    <submittedName>
        <fullName evidence="1">Uncharacterized protein DUF4150</fullName>
    </submittedName>
</protein>
<dbReference type="EMBL" id="QBUD01000002">
    <property type="protein sequence ID" value="PUB17264.1"/>
    <property type="molecule type" value="Genomic_DNA"/>
</dbReference>
<name>A0A2T6KM49_9RHOB</name>
<dbReference type="OrthoDB" id="8073614at2"/>